<comment type="caution">
    <text evidence="6">The sequence shown here is derived from an EMBL/GenBank/DDBJ whole genome shotgun (WGS) entry which is preliminary data.</text>
</comment>
<feature type="domain" description="Aminotransferase class V" evidence="5">
    <location>
        <begin position="21"/>
        <end position="382"/>
    </location>
</feature>
<evidence type="ECO:0000259" key="5">
    <source>
        <dbReference type="Pfam" id="PF00266"/>
    </source>
</evidence>
<dbReference type="Pfam" id="PF00266">
    <property type="entry name" value="Aminotran_5"/>
    <property type="match status" value="1"/>
</dbReference>
<dbReference type="GO" id="GO:0008483">
    <property type="term" value="F:transaminase activity"/>
    <property type="evidence" value="ECO:0007669"/>
    <property type="project" value="UniProtKB-KW"/>
</dbReference>
<dbReference type="InterPro" id="IPR000192">
    <property type="entry name" value="Aminotrans_V_dom"/>
</dbReference>
<dbReference type="PROSITE" id="PS00595">
    <property type="entry name" value="AA_TRANSFER_CLASS_5"/>
    <property type="match status" value="1"/>
</dbReference>
<evidence type="ECO:0000256" key="1">
    <source>
        <dbReference type="ARBA" id="ARBA00001933"/>
    </source>
</evidence>
<dbReference type="RefSeq" id="WP_344541649.1">
    <property type="nucleotide sequence ID" value="NZ_BAAATD010000004.1"/>
</dbReference>
<sequence>MGIDIEKARAETPGSAGVVHLNNAGAALPPRAVTESVFAHLELEATIGGYEAAERNATAIKRFYGAVAELIGAVPEEIAYVENATRAWDMAFYGIPFERGDRILTTTSEYASNAIAYHQIAAARGVSIEVVPDDEHGQISLEALATELAKGGTRLVAINHIPTHNGLINPAAEVGRLAREAGALYLLDACQSVGQLAIDVREIGCDMLSATGRKFLRGPRGTGFLYVRRDVIQTLEPPFLDLQAAEWITPETYEVHDDARRFETWERFVAGQVGLGVAADYAAALGIDAIEERVTGLGALLRDELSARPGVTVLDRGERRSGVVTFTVDGHESMAVKLALRERGVNVSATDGAHQRFDPRAVPSAVRASVHYYNTEDELDRLLAALPSS</sequence>
<keyword evidence="7" id="KW-1185">Reference proteome</keyword>
<dbReference type="PANTHER" id="PTHR43586">
    <property type="entry name" value="CYSTEINE DESULFURASE"/>
    <property type="match status" value="1"/>
</dbReference>
<dbReference type="InterPro" id="IPR020578">
    <property type="entry name" value="Aminotrans_V_PyrdxlP_BS"/>
</dbReference>
<dbReference type="PANTHER" id="PTHR43586:SF24">
    <property type="entry name" value="BLR4730 PROTEIN"/>
    <property type="match status" value="1"/>
</dbReference>
<dbReference type="InterPro" id="IPR015421">
    <property type="entry name" value="PyrdxlP-dep_Trfase_major"/>
</dbReference>
<name>A0ABN3PQS0_9ACTN</name>
<dbReference type="InterPro" id="IPR015424">
    <property type="entry name" value="PyrdxlP-dep_Trfase"/>
</dbReference>
<comment type="cofactor">
    <cofactor evidence="1 4">
        <name>pyridoxal 5'-phosphate</name>
        <dbReference type="ChEBI" id="CHEBI:597326"/>
    </cofactor>
</comment>
<reference evidence="6 7" key="1">
    <citation type="journal article" date="2019" name="Int. J. Syst. Evol. Microbiol.">
        <title>The Global Catalogue of Microorganisms (GCM) 10K type strain sequencing project: providing services to taxonomists for standard genome sequencing and annotation.</title>
        <authorList>
            <consortium name="The Broad Institute Genomics Platform"/>
            <consortium name="The Broad Institute Genome Sequencing Center for Infectious Disease"/>
            <person name="Wu L."/>
            <person name="Ma J."/>
        </authorList>
    </citation>
    <scope>NUCLEOTIDE SEQUENCE [LARGE SCALE GENOMIC DNA]</scope>
    <source>
        <strain evidence="6 7">JCM 6833</strain>
    </source>
</reference>
<gene>
    <name evidence="6" type="ORF">GCM10010411_32040</name>
</gene>
<keyword evidence="2" id="KW-0663">Pyridoxal phosphate</keyword>
<dbReference type="SUPFAM" id="SSF53383">
    <property type="entry name" value="PLP-dependent transferases"/>
    <property type="match status" value="1"/>
</dbReference>
<dbReference type="Proteomes" id="UP001501509">
    <property type="component" value="Unassembled WGS sequence"/>
</dbReference>
<evidence type="ECO:0000256" key="2">
    <source>
        <dbReference type="ARBA" id="ARBA00022898"/>
    </source>
</evidence>
<protein>
    <submittedName>
        <fullName evidence="6">Aminotransferase class V-fold PLP-dependent enzyme</fullName>
    </submittedName>
</protein>
<accession>A0ABN3PQS0</accession>
<dbReference type="Gene3D" id="3.40.640.10">
    <property type="entry name" value="Type I PLP-dependent aspartate aminotransferase-like (Major domain)"/>
    <property type="match status" value="1"/>
</dbReference>
<evidence type="ECO:0000256" key="4">
    <source>
        <dbReference type="RuleBase" id="RU004504"/>
    </source>
</evidence>
<organism evidence="6 7">
    <name type="scientific">Actinomadura fulvescens</name>
    <dbReference type="NCBI Taxonomy" id="46160"/>
    <lineage>
        <taxon>Bacteria</taxon>
        <taxon>Bacillati</taxon>
        <taxon>Actinomycetota</taxon>
        <taxon>Actinomycetes</taxon>
        <taxon>Streptosporangiales</taxon>
        <taxon>Thermomonosporaceae</taxon>
        <taxon>Actinomadura</taxon>
    </lineage>
</organism>
<keyword evidence="6" id="KW-0032">Aminotransferase</keyword>
<dbReference type="InterPro" id="IPR015422">
    <property type="entry name" value="PyrdxlP-dep_Trfase_small"/>
</dbReference>
<evidence type="ECO:0000256" key="3">
    <source>
        <dbReference type="RuleBase" id="RU004075"/>
    </source>
</evidence>
<dbReference type="EMBL" id="BAAATD010000004">
    <property type="protein sequence ID" value="GAA2596200.1"/>
    <property type="molecule type" value="Genomic_DNA"/>
</dbReference>
<evidence type="ECO:0000313" key="6">
    <source>
        <dbReference type="EMBL" id="GAA2596200.1"/>
    </source>
</evidence>
<comment type="similarity">
    <text evidence="3">Belongs to the class-V pyridoxal-phosphate-dependent aminotransferase family.</text>
</comment>
<evidence type="ECO:0000313" key="7">
    <source>
        <dbReference type="Proteomes" id="UP001501509"/>
    </source>
</evidence>
<proteinExistence type="inferred from homology"/>
<keyword evidence="6" id="KW-0808">Transferase</keyword>
<dbReference type="Gene3D" id="3.90.1150.10">
    <property type="entry name" value="Aspartate Aminotransferase, domain 1"/>
    <property type="match status" value="1"/>
</dbReference>